<dbReference type="PANTHER" id="PTHR31609:SF1">
    <property type="entry name" value="CARBOHYDRATE DEACETYLASE"/>
    <property type="match status" value="1"/>
</dbReference>
<evidence type="ECO:0000256" key="2">
    <source>
        <dbReference type="ARBA" id="ARBA00022723"/>
    </source>
</evidence>
<dbReference type="GO" id="GO:0005975">
    <property type="term" value="P:carbohydrate metabolic process"/>
    <property type="evidence" value="ECO:0007669"/>
    <property type="project" value="InterPro"/>
</dbReference>
<evidence type="ECO:0000256" key="4">
    <source>
        <dbReference type="ARBA" id="ARBA00022842"/>
    </source>
</evidence>
<dbReference type="GO" id="GO:0016787">
    <property type="term" value="F:hydrolase activity"/>
    <property type="evidence" value="ECO:0007669"/>
    <property type="project" value="UniProtKB-KW"/>
</dbReference>
<dbReference type="Pfam" id="PF04794">
    <property type="entry name" value="YdjC"/>
    <property type="match status" value="1"/>
</dbReference>
<keyword evidence="4" id="KW-0460">Magnesium</keyword>
<evidence type="ECO:0000256" key="5">
    <source>
        <dbReference type="ARBA" id="ARBA00023277"/>
    </source>
</evidence>
<dbReference type="InterPro" id="IPR006879">
    <property type="entry name" value="YdjC-like"/>
</dbReference>
<dbReference type="Proteomes" id="UP000295525">
    <property type="component" value="Unassembled WGS sequence"/>
</dbReference>
<evidence type="ECO:0000256" key="3">
    <source>
        <dbReference type="ARBA" id="ARBA00022801"/>
    </source>
</evidence>
<evidence type="ECO:0000256" key="1">
    <source>
        <dbReference type="ARBA" id="ARBA00001946"/>
    </source>
</evidence>
<sequence>MAEAKSKKIIICADDFGMNSSIDAAVLHLARLGRLNATSCLVEGRAFAADAAALKSSGLQMGLHLNFTESLGQPGWYRPVSQLIVRAWLRRLDTSLLRGQIVRQLDRFEQILGQGPDFVDGHQHVHQFPQIRETLLAELERRYAQRRPWLRSTRMRLGSGMPVALQAKAKVIELLGARCFARLAGGYGFSLNDGFLGAYDFQGGEDAYRDLLLRWLGHARAGDVLMCHPALHPESNDGLGVQRVAEYRVLASDQAGAWMVERNLTLV</sequence>
<dbReference type="InterPro" id="IPR011330">
    <property type="entry name" value="Glyco_hydro/deAcase_b/a-brl"/>
</dbReference>
<comment type="caution">
    <text evidence="6">The sequence shown here is derived from an EMBL/GenBank/DDBJ whole genome shotgun (WGS) entry which is preliminary data.</text>
</comment>
<dbReference type="GO" id="GO:0019213">
    <property type="term" value="F:deacetylase activity"/>
    <property type="evidence" value="ECO:0007669"/>
    <property type="project" value="TreeGrafter"/>
</dbReference>
<dbReference type="GO" id="GO:0046872">
    <property type="term" value="F:metal ion binding"/>
    <property type="evidence" value="ECO:0007669"/>
    <property type="project" value="UniProtKB-KW"/>
</dbReference>
<evidence type="ECO:0000313" key="7">
    <source>
        <dbReference type="Proteomes" id="UP000295525"/>
    </source>
</evidence>
<dbReference type="Gene3D" id="3.20.20.370">
    <property type="entry name" value="Glycoside hydrolase/deacetylase"/>
    <property type="match status" value="1"/>
</dbReference>
<keyword evidence="5" id="KW-0119">Carbohydrate metabolism</keyword>
<reference evidence="6 7" key="1">
    <citation type="submission" date="2019-03" db="EMBL/GenBank/DDBJ databases">
        <title>Genomic Encyclopedia of Type Strains, Phase IV (KMG-IV): sequencing the most valuable type-strain genomes for metagenomic binning, comparative biology and taxonomic classification.</title>
        <authorList>
            <person name="Goeker M."/>
        </authorList>
    </citation>
    <scope>NUCLEOTIDE SEQUENCE [LARGE SCALE GENOMIC DNA]</scope>
    <source>
        <strain evidence="6 7">DSM 24591</strain>
    </source>
</reference>
<accession>A0A4R3MD99</accession>
<name>A0A4R3MD99_9BURK</name>
<dbReference type="PANTHER" id="PTHR31609">
    <property type="entry name" value="YDJC DEACETYLASE FAMILY MEMBER"/>
    <property type="match status" value="1"/>
</dbReference>
<comment type="cofactor">
    <cofactor evidence="1">
        <name>Mg(2+)</name>
        <dbReference type="ChEBI" id="CHEBI:18420"/>
    </cofactor>
</comment>
<keyword evidence="3 6" id="KW-0378">Hydrolase</keyword>
<dbReference type="SUPFAM" id="SSF88713">
    <property type="entry name" value="Glycoside hydrolase/deacetylase"/>
    <property type="match status" value="1"/>
</dbReference>
<dbReference type="AlphaFoldDB" id="A0A4R3MD99"/>
<proteinExistence type="predicted"/>
<gene>
    <name evidence="6" type="ORF">EDC26_101103</name>
</gene>
<keyword evidence="7" id="KW-1185">Reference proteome</keyword>
<dbReference type="CDD" id="cd10807">
    <property type="entry name" value="YdjC_like_3"/>
    <property type="match status" value="1"/>
</dbReference>
<protein>
    <submittedName>
        <fullName evidence="6">Putative glycoside hydrolase/deacetylase ChbG (UPF0249 family)</fullName>
    </submittedName>
</protein>
<organism evidence="6 7">
    <name type="scientific">Paralcaligenes ureilyticus</name>
    <dbReference type="NCBI Taxonomy" id="627131"/>
    <lineage>
        <taxon>Bacteria</taxon>
        <taxon>Pseudomonadati</taxon>
        <taxon>Pseudomonadota</taxon>
        <taxon>Betaproteobacteria</taxon>
        <taxon>Burkholderiales</taxon>
        <taxon>Alcaligenaceae</taxon>
        <taxon>Paralcaligenes</taxon>
    </lineage>
</organism>
<evidence type="ECO:0000313" key="6">
    <source>
        <dbReference type="EMBL" id="TCT10883.1"/>
    </source>
</evidence>
<dbReference type="EMBL" id="SMAJ01000001">
    <property type="protein sequence ID" value="TCT10883.1"/>
    <property type="molecule type" value="Genomic_DNA"/>
</dbReference>
<keyword evidence="2" id="KW-0479">Metal-binding</keyword>